<protein>
    <submittedName>
        <fullName evidence="1">13167_t:CDS:1</fullName>
    </submittedName>
</protein>
<sequence length="187" mass="21484">MEEIESNEHNIIEERPDETIILNVGGVKVKGPTQISIKEIETELDYFQIPRPTASAIDKIAIAKVGDLIDTFKQLISKVSENYMKEASFKGFKADIDILFLGNGQATVHAGLEKTSLTDMFLATKEYAYDIMSLYKYEIKDHLENEYPELTWVHQHHSGQELPYWKIRISISWSLNHERILANVLNM</sequence>
<accession>A0ACA9LQR0</accession>
<comment type="caution">
    <text evidence="1">The sequence shown here is derived from an EMBL/GenBank/DDBJ whole genome shotgun (WGS) entry which is preliminary data.</text>
</comment>
<organism evidence="1 2">
    <name type="scientific">Acaulospora colombiana</name>
    <dbReference type="NCBI Taxonomy" id="27376"/>
    <lineage>
        <taxon>Eukaryota</taxon>
        <taxon>Fungi</taxon>
        <taxon>Fungi incertae sedis</taxon>
        <taxon>Mucoromycota</taxon>
        <taxon>Glomeromycotina</taxon>
        <taxon>Glomeromycetes</taxon>
        <taxon>Diversisporales</taxon>
        <taxon>Acaulosporaceae</taxon>
        <taxon>Acaulospora</taxon>
    </lineage>
</organism>
<keyword evidence="2" id="KW-1185">Reference proteome</keyword>
<reference evidence="1" key="1">
    <citation type="submission" date="2021-06" db="EMBL/GenBank/DDBJ databases">
        <authorList>
            <person name="Kallberg Y."/>
            <person name="Tangrot J."/>
            <person name="Rosling A."/>
        </authorList>
    </citation>
    <scope>NUCLEOTIDE SEQUENCE</scope>
    <source>
        <strain evidence="1">CL356</strain>
    </source>
</reference>
<dbReference type="EMBL" id="CAJVPT010007208">
    <property type="protein sequence ID" value="CAG8538749.1"/>
    <property type="molecule type" value="Genomic_DNA"/>
</dbReference>
<dbReference type="Proteomes" id="UP000789525">
    <property type="component" value="Unassembled WGS sequence"/>
</dbReference>
<name>A0ACA9LQR0_9GLOM</name>
<gene>
    <name evidence="1" type="ORF">ACOLOM_LOCUS4383</name>
</gene>
<evidence type="ECO:0000313" key="1">
    <source>
        <dbReference type="EMBL" id="CAG8538749.1"/>
    </source>
</evidence>
<proteinExistence type="predicted"/>
<evidence type="ECO:0000313" key="2">
    <source>
        <dbReference type="Proteomes" id="UP000789525"/>
    </source>
</evidence>